<dbReference type="CDD" id="cd15831">
    <property type="entry name" value="BTAD"/>
    <property type="match status" value="1"/>
</dbReference>
<proteinExistence type="inferred from homology"/>
<dbReference type="GO" id="GO:0000160">
    <property type="term" value="P:phosphorelay signal transduction system"/>
    <property type="evidence" value="ECO:0007669"/>
    <property type="project" value="InterPro"/>
</dbReference>
<feature type="repeat" description="TPR" evidence="5">
    <location>
        <begin position="974"/>
        <end position="1007"/>
    </location>
</feature>
<keyword evidence="3 6" id="KW-0238">DNA-binding</keyword>
<feature type="DNA-binding region" description="OmpR/PhoB-type" evidence="6">
    <location>
        <begin position="1"/>
        <end position="92"/>
    </location>
</feature>
<dbReference type="GO" id="GO:0003677">
    <property type="term" value="F:DNA binding"/>
    <property type="evidence" value="ECO:0007669"/>
    <property type="project" value="UniProtKB-UniRule"/>
</dbReference>
<feature type="compositionally biased region" description="Pro residues" evidence="7">
    <location>
        <begin position="265"/>
        <end position="278"/>
    </location>
</feature>
<gene>
    <name evidence="9" type="ORF">CDO52_14855</name>
</gene>
<reference evidence="9 10" key="1">
    <citation type="submission" date="2017-08" db="EMBL/GenBank/DDBJ databases">
        <title>The complete genome sequence of Nocardiopsis gilva YIM 90087.</title>
        <authorList>
            <person name="Yin M."/>
            <person name="Tang S."/>
        </authorList>
    </citation>
    <scope>NUCLEOTIDE SEQUENCE [LARGE SCALE GENOMIC DNA]</scope>
    <source>
        <strain evidence="9 10">YIM 90087</strain>
    </source>
</reference>
<dbReference type="Pfam" id="PF00486">
    <property type="entry name" value="Trans_reg_C"/>
    <property type="match status" value="1"/>
</dbReference>
<dbReference type="AlphaFoldDB" id="A0A223S6Z1"/>
<dbReference type="InterPro" id="IPR051677">
    <property type="entry name" value="AfsR-DnrI-RedD_regulator"/>
</dbReference>
<protein>
    <recommendedName>
        <fullName evidence="8">OmpR/PhoB-type domain-containing protein</fullName>
    </recommendedName>
</protein>
<comment type="similarity">
    <text evidence="1">Belongs to the AfsR/DnrI/RedD regulatory family.</text>
</comment>
<evidence type="ECO:0000313" key="10">
    <source>
        <dbReference type="Proteomes" id="UP000215005"/>
    </source>
</evidence>
<evidence type="ECO:0000256" key="4">
    <source>
        <dbReference type="ARBA" id="ARBA00023163"/>
    </source>
</evidence>
<sequence length="1033" mass="114271">MELRVLGPVELRFGEHMVDLGNGRELEIAVLLGLEGGRPVSRESILKRIWRGDTGKLPTLHSAITRLRNRLEAAGVRRSILAQRNGMYTLAVGLEAVDWRRFVHLCTESKGAQRAGDVAGALAKVTDALALWTGTPFDNQSWTWALGLRSQMEQAHQSALEQWARLALRTHDVQPCDVADALAAHTPRYPLNERLTEVFMLALHQAGRTSEAVMAYHTMSRTLSEESGTNPGPDLQRTLQSLLKAEPAATPRRRSSSGAEKAQGPPAPDRAAPSPPRLSAPGPQCDNLRHDIPDFSGRHEQLELLLTVARTPSPTAPRVHVVSGMPGVGKSTLAIHCAHLLRDDFTDGRFHLELHGSRPQSAKGPLEALHELLLMVGVPAEVIPSSIEARTSLWRDRTSGRRALLLLDDAADAAQVRPLLPSGSGWMVVITSRNQLAALEGARVLRLPAPGQEEAIRLFADISGRDSSSAYDHYAALAETCDNLPLALRIVAIRWRQHPSWPLSDVIRYLRYTRDRISELRAGDHSLEAVFRVSLDALDPATRSAFLRLGLHPAPEFGVHAAAALIGTSARSVIPILEELLDASLIEEPSRHRYTMHDLLSEFARRHADVELSRLELHSTRQRVFDHYLESCRAADHARAPHRYRLQYEPSGPVELPDINSLEESAQWFSTERSTLLAMLRWAQEHGGFERYEAAIAHALADLIDTYGPWELATDIHRRAHHLFQKRADQKGQAHALFDLGKAYLRNGDPTAASGNLAEALRLWSHSRDRIGEAQALDLIGLHRRLTGRFSEALAFHQQAARVWEEIGHSPGIARNLEYTATCRTKIGAYNEAIEGFASAIEMYAALGDIPGQAGAKNNAAHAFMRVGRLHESARLLEEAIGLLRALNDRRSQGKFLGNLALIHAKLGNRDRALGNYADALELHRSTHDRWSEVDTMCETGQIYLNQCAPSRALDYLQGALDISGSIGEHSRRAEILVSMGDAYRMLGQRKSAERHYSLALTLAQEHGHPEADILTRLTTFPAKHNTTPPSLR</sequence>
<dbReference type="InterPro" id="IPR027417">
    <property type="entry name" value="P-loop_NTPase"/>
</dbReference>
<evidence type="ECO:0000259" key="8">
    <source>
        <dbReference type="PROSITE" id="PS51755"/>
    </source>
</evidence>
<dbReference type="SUPFAM" id="SSF52540">
    <property type="entry name" value="P-loop containing nucleoside triphosphate hydrolases"/>
    <property type="match status" value="1"/>
</dbReference>
<dbReference type="SUPFAM" id="SSF48452">
    <property type="entry name" value="TPR-like"/>
    <property type="match status" value="3"/>
</dbReference>
<dbReference type="InterPro" id="IPR001867">
    <property type="entry name" value="OmpR/PhoB-type_DNA-bd"/>
</dbReference>
<evidence type="ECO:0000313" key="9">
    <source>
        <dbReference type="EMBL" id="ASU83891.1"/>
    </source>
</evidence>
<dbReference type="PANTHER" id="PTHR35807">
    <property type="entry name" value="TRANSCRIPTIONAL REGULATOR REDD-RELATED"/>
    <property type="match status" value="1"/>
</dbReference>
<dbReference type="PANTHER" id="PTHR35807:SF1">
    <property type="entry name" value="TRANSCRIPTIONAL REGULATOR REDD"/>
    <property type="match status" value="1"/>
</dbReference>
<dbReference type="InterPro" id="IPR016032">
    <property type="entry name" value="Sig_transdc_resp-reg_C-effctor"/>
</dbReference>
<keyword evidence="4" id="KW-0804">Transcription</keyword>
<keyword evidence="2" id="KW-0805">Transcription regulation</keyword>
<dbReference type="SMART" id="SM01043">
    <property type="entry name" value="BTAD"/>
    <property type="match status" value="1"/>
</dbReference>
<dbReference type="InterPro" id="IPR036388">
    <property type="entry name" value="WH-like_DNA-bd_sf"/>
</dbReference>
<evidence type="ECO:0000256" key="1">
    <source>
        <dbReference type="ARBA" id="ARBA00005820"/>
    </source>
</evidence>
<organism evidence="9 10">
    <name type="scientific">Nocardiopsis gilva YIM 90087</name>
    <dbReference type="NCBI Taxonomy" id="1235441"/>
    <lineage>
        <taxon>Bacteria</taxon>
        <taxon>Bacillati</taxon>
        <taxon>Actinomycetota</taxon>
        <taxon>Actinomycetes</taxon>
        <taxon>Streptosporangiales</taxon>
        <taxon>Nocardiopsidaceae</taxon>
        <taxon>Nocardiopsis</taxon>
    </lineage>
</organism>
<evidence type="ECO:0000256" key="6">
    <source>
        <dbReference type="PROSITE-ProRule" id="PRU01091"/>
    </source>
</evidence>
<dbReference type="SMART" id="SM00028">
    <property type="entry name" value="TPR"/>
    <property type="match status" value="6"/>
</dbReference>
<dbReference type="PROSITE" id="PS50005">
    <property type="entry name" value="TPR"/>
    <property type="match status" value="1"/>
</dbReference>
<dbReference type="EMBL" id="CP022753">
    <property type="protein sequence ID" value="ASU83891.1"/>
    <property type="molecule type" value="Genomic_DNA"/>
</dbReference>
<dbReference type="SUPFAM" id="SSF46894">
    <property type="entry name" value="C-terminal effector domain of the bipartite response regulators"/>
    <property type="match status" value="1"/>
</dbReference>
<dbReference type="Pfam" id="PF13374">
    <property type="entry name" value="TPR_10"/>
    <property type="match status" value="1"/>
</dbReference>
<dbReference type="PROSITE" id="PS51755">
    <property type="entry name" value="OMPR_PHOB"/>
    <property type="match status" value="1"/>
</dbReference>
<dbReference type="InterPro" id="IPR005158">
    <property type="entry name" value="BTAD"/>
</dbReference>
<evidence type="ECO:0000256" key="2">
    <source>
        <dbReference type="ARBA" id="ARBA00023015"/>
    </source>
</evidence>
<keyword evidence="10" id="KW-1185">Reference proteome</keyword>
<dbReference type="Pfam" id="PF13424">
    <property type="entry name" value="TPR_12"/>
    <property type="match status" value="1"/>
</dbReference>
<evidence type="ECO:0000256" key="3">
    <source>
        <dbReference type="ARBA" id="ARBA00023125"/>
    </source>
</evidence>
<dbReference type="GO" id="GO:0006355">
    <property type="term" value="P:regulation of DNA-templated transcription"/>
    <property type="evidence" value="ECO:0007669"/>
    <property type="project" value="InterPro"/>
</dbReference>
<keyword evidence="5" id="KW-0802">TPR repeat</keyword>
<dbReference type="Proteomes" id="UP000215005">
    <property type="component" value="Chromosome"/>
</dbReference>
<dbReference type="KEGG" id="ngv:CDO52_14855"/>
<dbReference type="Gene3D" id="1.10.10.10">
    <property type="entry name" value="Winged helix-like DNA-binding domain superfamily/Winged helix DNA-binding domain"/>
    <property type="match status" value="2"/>
</dbReference>
<feature type="region of interest" description="Disordered" evidence="7">
    <location>
        <begin position="246"/>
        <end position="292"/>
    </location>
</feature>
<evidence type="ECO:0000256" key="7">
    <source>
        <dbReference type="SAM" id="MobiDB-lite"/>
    </source>
</evidence>
<evidence type="ECO:0000256" key="5">
    <source>
        <dbReference type="PROSITE-ProRule" id="PRU00339"/>
    </source>
</evidence>
<accession>A0A223S6Z1</accession>
<dbReference type="Pfam" id="PF03704">
    <property type="entry name" value="BTAD"/>
    <property type="match status" value="1"/>
</dbReference>
<feature type="domain" description="OmpR/PhoB-type" evidence="8">
    <location>
        <begin position="1"/>
        <end position="92"/>
    </location>
</feature>
<dbReference type="Gene3D" id="1.25.40.10">
    <property type="entry name" value="Tetratricopeptide repeat domain"/>
    <property type="match status" value="3"/>
</dbReference>
<dbReference type="InterPro" id="IPR011990">
    <property type="entry name" value="TPR-like_helical_dom_sf"/>
</dbReference>
<dbReference type="Gene3D" id="3.40.50.300">
    <property type="entry name" value="P-loop containing nucleotide triphosphate hydrolases"/>
    <property type="match status" value="1"/>
</dbReference>
<dbReference type="PRINTS" id="PR00364">
    <property type="entry name" value="DISEASERSIST"/>
</dbReference>
<dbReference type="InterPro" id="IPR019734">
    <property type="entry name" value="TPR_rpt"/>
</dbReference>
<name>A0A223S6Z1_9ACTN</name>